<dbReference type="SUPFAM" id="SSF103025">
    <property type="entry name" value="Folate-binding domain"/>
    <property type="match status" value="1"/>
</dbReference>
<sequence>MSKVAVFQQVAGASVRAESPLHHLNLEQMARQNGQGGVVLKEKKLLGHLVLRGSLANELFAKGVERVLGLALPATPLQYQRQGDVQVHWLAPDEWLIIVPGGREYELELALREAMGGHYSIVNTSGGQTVLELSGPDARKVLQKSTCYDVHPRNLPVGKTVTTTLAKTQMQLTRTAEDVYELVIRRSFADYAFLWLQDASAEYGLTIKA</sequence>
<keyword evidence="2" id="KW-1185">Reference proteome</keyword>
<reference evidence="1 2" key="1">
    <citation type="submission" date="2024-09" db="EMBL/GenBank/DDBJ databases">
        <authorList>
            <person name="Sun Q."/>
            <person name="Mori K."/>
        </authorList>
    </citation>
    <scope>NUCLEOTIDE SEQUENCE [LARGE SCALE GENOMIC DNA]</scope>
    <source>
        <strain evidence="1 2">ATCC 51285</strain>
    </source>
</reference>
<organism evidence="1 2">
    <name type="scientific">Balneatrix alpica</name>
    <dbReference type="NCBI Taxonomy" id="75684"/>
    <lineage>
        <taxon>Bacteria</taxon>
        <taxon>Pseudomonadati</taxon>
        <taxon>Pseudomonadota</taxon>
        <taxon>Gammaproteobacteria</taxon>
        <taxon>Oceanospirillales</taxon>
        <taxon>Balneatrichaceae</taxon>
        <taxon>Balneatrix</taxon>
    </lineage>
</organism>
<dbReference type="EMBL" id="JBHLZN010000001">
    <property type="protein sequence ID" value="MFB9885872.1"/>
    <property type="molecule type" value="Genomic_DNA"/>
</dbReference>
<dbReference type="InterPro" id="IPR027266">
    <property type="entry name" value="TrmE/GcvT-like"/>
</dbReference>
<dbReference type="Gene3D" id="3.30.1360.120">
    <property type="entry name" value="Probable tRNA modification gtpase trme, domain 1"/>
    <property type="match status" value="1"/>
</dbReference>
<dbReference type="InterPro" id="IPR007375">
    <property type="entry name" value="SoxG"/>
</dbReference>
<proteinExistence type="predicted"/>
<dbReference type="InterPro" id="IPR006280">
    <property type="entry name" value="SoxG_het"/>
</dbReference>
<evidence type="ECO:0000313" key="2">
    <source>
        <dbReference type="Proteomes" id="UP001589628"/>
    </source>
</evidence>
<name>A0ABV5Z9E5_9GAMM</name>
<dbReference type="Proteomes" id="UP001589628">
    <property type="component" value="Unassembled WGS sequence"/>
</dbReference>
<evidence type="ECO:0000313" key="1">
    <source>
        <dbReference type="EMBL" id="MFB9885872.1"/>
    </source>
</evidence>
<comment type="caution">
    <text evidence="1">The sequence shown here is derived from an EMBL/GenBank/DDBJ whole genome shotgun (WGS) entry which is preliminary data.</text>
</comment>
<protein>
    <submittedName>
        <fullName evidence="1">Sarcosine oxidase subunit gamma</fullName>
    </submittedName>
</protein>
<dbReference type="RefSeq" id="WP_027313921.1">
    <property type="nucleotide sequence ID" value="NZ_JBHLZN010000001.1"/>
</dbReference>
<accession>A0ABV5Z9E5</accession>
<dbReference type="NCBIfam" id="TIGR01375">
    <property type="entry name" value="soxG"/>
    <property type="match status" value="1"/>
</dbReference>
<dbReference type="Gene3D" id="3.30.70.1520">
    <property type="entry name" value="Heterotetrameric sarcosine oxidase"/>
    <property type="match status" value="1"/>
</dbReference>
<dbReference type="Pfam" id="PF04268">
    <property type="entry name" value="SoxG"/>
    <property type="match status" value="1"/>
</dbReference>
<gene>
    <name evidence="1" type="ORF">ACFFLH_05570</name>
</gene>